<evidence type="ECO:0000313" key="1">
    <source>
        <dbReference type="EMBL" id="OHA02600.1"/>
    </source>
</evidence>
<dbReference type="EMBL" id="MHQN01000033">
    <property type="protein sequence ID" value="OHA02600.1"/>
    <property type="molecule type" value="Genomic_DNA"/>
</dbReference>
<comment type="caution">
    <text evidence="1">The sequence shown here is derived from an EMBL/GenBank/DDBJ whole genome shotgun (WGS) entry which is preliminary data.</text>
</comment>
<organism evidence="1 2">
    <name type="scientific">Candidatus Sungbacteria bacterium RIFCSPHIGHO2_02_FULL_53_17</name>
    <dbReference type="NCBI Taxonomy" id="1802275"/>
    <lineage>
        <taxon>Bacteria</taxon>
        <taxon>Candidatus Sungiibacteriota</taxon>
    </lineage>
</organism>
<accession>A0A1G2KT39</accession>
<proteinExistence type="predicted"/>
<dbReference type="SUPFAM" id="SSF52980">
    <property type="entry name" value="Restriction endonuclease-like"/>
    <property type="match status" value="1"/>
</dbReference>
<reference evidence="1 2" key="1">
    <citation type="journal article" date="2016" name="Nat. Commun.">
        <title>Thousands of microbial genomes shed light on interconnected biogeochemical processes in an aquifer system.</title>
        <authorList>
            <person name="Anantharaman K."/>
            <person name="Brown C.T."/>
            <person name="Hug L.A."/>
            <person name="Sharon I."/>
            <person name="Castelle C.J."/>
            <person name="Probst A.J."/>
            <person name="Thomas B.C."/>
            <person name="Singh A."/>
            <person name="Wilkins M.J."/>
            <person name="Karaoz U."/>
            <person name="Brodie E.L."/>
            <person name="Williams K.H."/>
            <person name="Hubbard S.S."/>
            <person name="Banfield J.F."/>
        </authorList>
    </citation>
    <scope>NUCLEOTIDE SEQUENCE [LARGE SCALE GENOMIC DNA]</scope>
</reference>
<evidence type="ECO:0008006" key="3">
    <source>
        <dbReference type="Google" id="ProtNLM"/>
    </source>
</evidence>
<dbReference type="InterPro" id="IPR011335">
    <property type="entry name" value="Restrct_endonuc-II-like"/>
</dbReference>
<gene>
    <name evidence="1" type="ORF">A3C92_03070</name>
</gene>
<evidence type="ECO:0000313" key="2">
    <source>
        <dbReference type="Proteomes" id="UP000177177"/>
    </source>
</evidence>
<name>A0A1G2KT39_9BACT</name>
<protein>
    <recommendedName>
        <fullName evidence="3">Restriction endonuclease type IV Mrr domain-containing protein</fullName>
    </recommendedName>
</protein>
<dbReference type="AlphaFoldDB" id="A0A1G2KT39"/>
<dbReference type="Proteomes" id="UP000177177">
    <property type="component" value="Unassembled WGS sequence"/>
</dbReference>
<sequence length="61" mass="6870">MKTISNIFRGSIGEKFVEELLRKEGYSVELSGKGSDLTAQRGRRIITIEVKTSGNHKEVFQ</sequence>